<evidence type="ECO:0000256" key="1">
    <source>
        <dbReference type="SAM" id="MobiDB-lite"/>
    </source>
</evidence>
<dbReference type="Pfam" id="PF00169">
    <property type="entry name" value="PH"/>
    <property type="match status" value="1"/>
</dbReference>
<dbReference type="InterPro" id="IPR011993">
    <property type="entry name" value="PH-like_dom_sf"/>
</dbReference>
<evidence type="ECO:0000259" key="2">
    <source>
        <dbReference type="PROSITE" id="PS50003"/>
    </source>
</evidence>
<evidence type="ECO:0000313" key="3">
    <source>
        <dbReference type="EMBL" id="JAT01919.1"/>
    </source>
</evidence>
<name>A0A1B6JRS6_9HEMI</name>
<feature type="domain" description="PH" evidence="2">
    <location>
        <begin position="151"/>
        <end position="251"/>
    </location>
</feature>
<dbReference type="EMBL" id="GECU01005788">
    <property type="protein sequence ID" value="JAT01919.1"/>
    <property type="molecule type" value="Transcribed_RNA"/>
</dbReference>
<dbReference type="SUPFAM" id="SSF50729">
    <property type="entry name" value="PH domain-like"/>
    <property type="match status" value="1"/>
</dbReference>
<dbReference type="AlphaFoldDB" id="A0A1B6JRS6"/>
<protein>
    <recommendedName>
        <fullName evidence="2">PH domain-containing protein</fullName>
    </recommendedName>
</protein>
<dbReference type="Gene3D" id="2.30.29.30">
    <property type="entry name" value="Pleckstrin-homology domain (PH domain)/Phosphotyrosine-binding domain (PTB)"/>
    <property type="match status" value="1"/>
</dbReference>
<reference evidence="3" key="1">
    <citation type="submission" date="2015-11" db="EMBL/GenBank/DDBJ databases">
        <title>De novo transcriptome assembly of four potential Pierce s Disease insect vectors from Arizona vineyards.</title>
        <authorList>
            <person name="Tassone E.E."/>
        </authorList>
    </citation>
    <scope>NUCLEOTIDE SEQUENCE</scope>
</reference>
<feature type="region of interest" description="Disordered" evidence="1">
    <location>
        <begin position="484"/>
        <end position="521"/>
    </location>
</feature>
<dbReference type="PROSITE" id="PS50003">
    <property type="entry name" value="PH_DOMAIN"/>
    <property type="match status" value="1"/>
</dbReference>
<proteinExistence type="predicted"/>
<dbReference type="InterPro" id="IPR001849">
    <property type="entry name" value="PH_domain"/>
</dbReference>
<sequence>SHCHHKVQQQHSNCYEEFDRTFYSNTKDKQHIPDGFMNNLYNNTTSMGEENIYANNDETENYINIKYTSQNQEDNLYINPTSPLANTPVTPSKPSLVLNSTSNSNSERNSVISFKKDSPDRISVSSSLTSNSRCEESPEVLAVSASAMRYKASKTGLLRRREKIFFMDHRKPYWVALINETLFMFTSDKDAKPLFELDITGYKARAVVISASTKPDYKFELIAPGSKTHEFCADNELNMKSWISAINIATKQSDPDPIREWGRQLPSLPSVQNMYDQPGPRRMTCPVTPVTYDQPDSAKRPLIETEYESPDGVASCASQSSPVRIALNHELSKFLTTKGKKSTDQLATPPKQNGERRSPSVSGRQSASPRETRRLPLLPHQQLETYDKLEPTVRPVNDNPELYETLCEEVYHCIDDTQLQNLKEPRRLPLLPYEQETYDQPEPTVRPVNNLQHVQRESRKLPLLPPNRMLDPNSHIVQEEVYSDTVESDRPSSEEALYNNVAEEDSDTEFDDIDDDGDDQPNYCNTLSYPEQETDRDCIYDVITEQRQLLTPSPVSETLGAAIPPSSDVEQKVNTVDKKRVSSHYVNSMATFFSKSFMKPQLKEVKSPVINKSYR</sequence>
<dbReference type="CDD" id="cd00821">
    <property type="entry name" value="PH"/>
    <property type="match status" value="1"/>
</dbReference>
<feature type="non-terminal residue" evidence="3">
    <location>
        <position position="1"/>
    </location>
</feature>
<feature type="compositionally biased region" description="Polar residues" evidence="1">
    <location>
        <begin position="359"/>
        <end position="369"/>
    </location>
</feature>
<feature type="compositionally biased region" description="Acidic residues" evidence="1">
    <location>
        <begin position="502"/>
        <end position="519"/>
    </location>
</feature>
<dbReference type="SMART" id="SM00233">
    <property type="entry name" value="PH"/>
    <property type="match status" value="1"/>
</dbReference>
<organism evidence="3">
    <name type="scientific">Homalodisca liturata</name>
    <dbReference type="NCBI Taxonomy" id="320908"/>
    <lineage>
        <taxon>Eukaryota</taxon>
        <taxon>Metazoa</taxon>
        <taxon>Ecdysozoa</taxon>
        <taxon>Arthropoda</taxon>
        <taxon>Hexapoda</taxon>
        <taxon>Insecta</taxon>
        <taxon>Pterygota</taxon>
        <taxon>Neoptera</taxon>
        <taxon>Paraneoptera</taxon>
        <taxon>Hemiptera</taxon>
        <taxon>Auchenorrhyncha</taxon>
        <taxon>Membracoidea</taxon>
        <taxon>Cicadellidae</taxon>
        <taxon>Cicadellinae</taxon>
        <taxon>Proconiini</taxon>
        <taxon>Homalodisca</taxon>
    </lineage>
</organism>
<accession>A0A1B6JRS6</accession>
<gene>
    <name evidence="3" type="ORF">g.23311</name>
</gene>
<feature type="region of interest" description="Disordered" evidence="1">
    <location>
        <begin position="336"/>
        <end position="396"/>
    </location>
</feature>